<evidence type="ECO:0000313" key="2">
    <source>
        <dbReference type="EMBL" id="RYU11911.1"/>
    </source>
</evidence>
<dbReference type="InterPro" id="IPR051678">
    <property type="entry name" value="AGP_Transferase"/>
</dbReference>
<sequence length="291" mass="31038">MDRADGFGLQPLAGGFSGETFLGEAAGERTVVRLYVDRGARRGPAAPEVDAAVLRLVRGLLPVPEVLEIRRADEEHGTPGLLVTSFLPGERLDVVLPDLPDDVRAATGRNLGVVLGRLAQMPMPRAGMFVDGDLTIEPWPPFELSDDLVPGLEAVAEDAQALLDEVDRVCLVHSDVNPNNVLVDAATGAVTGLLDWEFAHAGHPSTDLGNLLRFDREPVFVEAVLDGYLSVAGHLDGLDRPGARQRALDRARAADLVALADLASRAGENPVADRAAARLRAISRSRDLHAQ</sequence>
<dbReference type="Gene3D" id="3.90.1200.10">
    <property type="match status" value="1"/>
</dbReference>
<dbReference type="InterPro" id="IPR011009">
    <property type="entry name" value="Kinase-like_dom_sf"/>
</dbReference>
<keyword evidence="2" id="KW-0396">Initiation factor</keyword>
<evidence type="ECO:0000259" key="1">
    <source>
        <dbReference type="Pfam" id="PF01636"/>
    </source>
</evidence>
<reference evidence="2 3" key="1">
    <citation type="submission" date="2019-01" db="EMBL/GenBank/DDBJ databases">
        <title>Nocardioides guangzhouensis sp. nov., an actinobacterium isolated from soil.</title>
        <authorList>
            <person name="Fu Y."/>
            <person name="Cai Y."/>
            <person name="Lin Z."/>
            <person name="Chen P."/>
        </authorList>
    </citation>
    <scope>NUCLEOTIDE SEQUENCE [LARGE SCALE GENOMIC DNA]</scope>
    <source>
        <strain evidence="2 3">NBRC 105384</strain>
    </source>
</reference>
<dbReference type="Proteomes" id="UP000291189">
    <property type="component" value="Unassembled WGS sequence"/>
</dbReference>
<dbReference type="InterPro" id="IPR002575">
    <property type="entry name" value="Aminoglycoside_PTrfase"/>
</dbReference>
<dbReference type="RefSeq" id="WP_129987499.1">
    <property type="nucleotide sequence ID" value="NZ_SDPU01000022.1"/>
</dbReference>
<feature type="domain" description="Aminoglycoside phosphotransferase" evidence="1">
    <location>
        <begin position="9"/>
        <end position="233"/>
    </location>
</feature>
<dbReference type="GO" id="GO:0003743">
    <property type="term" value="F:translation initiation factor activity"/>
    <property type="evidence" value="ECO:0007669"/>
    <property type="project" value="UniProtKB-KW"/>
</dbReference>
<organism evidence="2 3">
    <name type="scientific">Nocardioides iriomotensis</name>
    <dbReference type="NCBI Taxonomy" id="715784"/>
    <lineage>
        <taxon>Bacteria</taxon>
        <taxon>Bacillati</taxon>
        <taxon>Actinomycetota</taxon>
        <taxon>Actinomycetes</taxon>
        <taxon>Propionibacteriales</taxon>
        <taxon>Nocardioidaceae</taxon>
        <taxon>Nocardioides</taxon>
    </lineage>
</organism>
<accession>A0A4Q5J394</accession>
<keyword evidence="2" id="KW-0648">Protein biosynthesis</keyword>
<dbReference type="Pfam" id="PF01636">
    <property type="entry name" value="APH"/>
    <property type="match status" value="1"/>
</dbReference>
<comment type="caution">
    <text evidence="2">The sequence shown here is derived from an EMBL/GenBank/DDBJ whole genome shotgun (WGS) entry which is preliminary data.</text>
</comment>
<dbReference type="SUPFAM" id="SSF56112">
    <property type="entry name" value="Protein kinase-like (PK-like)"/>
    <property type="match status" value="1"/>
</dbReference>
<dbReference type="AlphaFoldDB" id="A0A4Q5J394"/>
<dbReference type="PANTHER" id="PTHR21310">
    <property type="entry name" value="AMINOGLYCOSIDE PHOSPHOTRANSFERASE-RELATED-RELATED"/>
    <property type="match status" value="1"/>
</dbReference>
<dbReference type="EMBL" id="SDPU01000022">
    <property type="protein sequence ID" value="RYU11911.1"/>
    <property type="molecule type" value="Genomic_DNA"/>
</dbReference>
<proteinExistence type="predicted"/>
<dbReference type="OrthoDB" id="7326703at2"/>
<name>A0A4Q5J394_9ACTN</name>
<protein>
    <submittedName>
        <fullName evidence="2">Translation initiation factor IF-2</fullName>
    </submittedName>
</protein>
<evidence type="ECO:0000313" key="3">
    <source>
        <dbReference type="Proteomes" id="UP000291189"/>
    </source>
</evidence>
<keyword evidence="3" id="KW-1185">Reference proteome</keyword>
<dbReference type="PANTHER" id="PTHR21310:SF15">
    <property type="entry name" value="AMINOGLYCOSIDE PHOSPHOTRANSFERASE DOMAIN-CONTAINING PROTEIN"/>
    <property type="match status" value="1"/>
</dbReference>
<gene>
    <name evidence="2" type="ORF">ETU37_11675</name>
</gene>